<reference evidence="7" key="1">
    <citation type="journal article" date="2019" name="Int. J. Syst. Evol. Microbiol.">
        <title>The Global Catalogue of Microorganisms (GCM) 10K type strain sequencing project: providing services to taxonomists for standard genome sequencing and annotation.</title>
        <authorList>
            <consortium name="The Broad Institute Genomics Platform"/>
            <consortium name="The Broad Institute Genome Sequencing Center for Infectious Disease"/>
            <person name="Wu L."/>
            <person name="Ma J."/>
        </authorList>
    </citation>
    <scope>NUCLEOTIDE SEQUENCE [LARGE SCALE GENOMIC DNA]</scope>
    <source>
        <strain evidence="7">JCM 18326</strain>
    </source>
</reference>
<comment type="function">
    <text evidence="5">Transfers and isomerizes the ribose moiety from AdoMet to the 7-aminomethyl group of 7-deazaguanine (preQ1-tRNA) to give epoxyqueuosine (oQ-tRNA).</text>
</comment>
<keyword evidence="1 5" id="KW-0963">Cytoplasm</keyword>
<evidence type="ECO:0000256" key="2">
    <source>
        <dbReference type="ARBA" id="ARBA00022679"/>
    </source>
</evidence>
<dbReference type="EMBL" id="BAABJX010000046">
    <property type="protein sequence ID" value="GAA4843030.1"/>
    <property type="molecule type" value="Genomic_DNA"/>
</dbReference>
<dbReference type="InterPro" id="IPR042119">
    <property type="entry name" value="QueA_dom2"/>
</dbReference>
<keyword evidence="3 5" id="KW-0949">S-adenosyl-L-methionine</keyword>
<dbReference type="HAMAP" id="MF_00113">
    <property type="entry name" value="QueA"/>
    <property type="match status" value="1"/>
</dbReference>
<comment type="similarity">
    <text evidence="5">Belongs to the QueA family.</text>
</comment>
<dbReference type="InterPro" id="IPR003699">
    <property type="entry name" value="QueA"/>
</dbReference>
<organism evidence="6 7">
    <name type="scientific">Algivirga pacifica</name>
    <dbReference type="NCBI Taxonomy" id="1162670"/>
    <lineage>
        <taxon>Bacteria</taxon>
        <taxon>Pseudomonadati</taxon>
        <taxon>Bacteroidota</taxon>
        <taxon>Cytophagia</taxon>
        <taxon>Cytophagales</taxon>
        <taxon>Flammeovirgaceae</taxon>
        <taxon>Algivirga</taxon>
    </lineage>
</organism>
<dbReference type="PANTHER" id="PTHR30307:SF0">
    <property type="entry name" value="S-ADENOSYLMETHIONINE:TRNA RIBOSYLTRANSFERASE-ISOMERASE"/>
    <property type="match status" value="1"/>
</dbReference>
<name>A0ABP9DHA8_9BACT</name>
<dbReference type="PANTHER" id="PTHR30307">
    <property type="entry name" value="S-ADENOSYLMETHIONINE:TRNA RIBOSYLTRANSFERASE-ISOMERASE"/>
    <property type="match status" value="1"/>
</dbReference>
<evidence type="ECO:0000256" key="1">
    <source>
        <dbReference type="ARBA" id="ARBA00022490"/>
    </source>
</evidence>
<keyword evidence="2 5" id="KW-0808">Transferase</keyword>
<sequence>MKELENISLDDYHFDLPNERIAKFPKEQRDMSQLLQYQNGTISHHIFKDIPSILPNDHLIVFNNTKVLPARLYFKKETGAIIEIFLFNPVRPSNDISAAMLAESGAVWSCTIGNLKRWKDAPLQTQITVEGVEVIFTATLIDREQKLVQFEWDKPQFHFVDIVSAAGETPLPPYLKREATEQDRSTYQTVYSKKEGAVAAPTAGLHFTEEVIEQLRQNGNKTEEVTLHVSAGTFKPVTADKVVDHDMHNEQVIIRKEVIASLANAQKVACVGTTSMRTLESLYWFGVRLIQQGTEATFDIQKLEPYQEHGELPNRTTCMQAILEYMDSKELEEINGETSIFIMPGYDFKVVNTLITNFHLPSTTLVLLIAAFVGEDWRKIYQAALDNDYRFLSYGDSSILFRG</sequence>
<gene>
    <name evidence="5" type="primary">queA</name>
    <name evidence="6" type="ORF">GCM10023331_30090</name>
</gene>
<dbReference type="Gene3D" id="3.40.1780.10">
    <property type="entry name" value="QueA-like"/>
    <property type="match status" value="1"/>
</dbReference>
<evidence type="ECO:0000313" key="6">
    <source>
        <dbReference type="EMBL" id="GAA4843030.1"/>
    </source>
</evidence>
<evidence type="ECO:0000313" key="7">
    <source>
        <dbReference type="Proteomes" id="UP001500298"/>
    </source>
</evidence>
<evidence type="ECO:0000256" key="5">
    <source>
        <dbReference type="HAMAP-Rule" id="MF_00113"/>
    </source>
</evidence>
<evidence type="ECO:0000256" key="4">
    <source>
        <dbReference type="ARBA" id="ARBA00022785"/>
    </source>
</evidence>
<dbReference type="SUPFAM" id="SSF111337">
    <property type="entry name" value="QueA-like"/>
    <property type="match status" value="1"/>
</dbReference>
<dbReference type="Pfam" id="PF02547">
    <property type="entry name" value="Queuosine_synth"/>
    <property type="match status" value="1"/>
</dbReference>
<dbReference type="EC" id="2.4.99.17" evidence="5"/>
<comment type="caution">
    <text evidence="6">The sequence shown here is derived from an EMBL/GenBank/DDBJ whole genome shotgun (WGS) entry which is preliminary data.</text>
</comment>
<comment type="subunit">
    <text evidence="5">Monomer.</text>
</comment>
<keyword evidence="7" id="KW-1185">Reference proteome</keyword>
<dbReference type="InterPro" id="IPR036100">
    <property type="entry name" value="QueA_sf"/>
</dbReference>
<dbReference type="InterPro" id="IPR042118">
    <property type="entry name" value="QueA_dom1"/>
</dbReference>
<comment type="catalytic activity">
    <reaction evidence="5">
        <text>7-aminomethyl-7-carbaguanosine(34) in tRNA + S-adenosyl-L-methionine = epoxyqueuosine(34) in tRNA + adenine + L-methionine + 2 H(+)</text>
        <dbReference type="Rhea" id="RHEA:32155"/>
        <dbReference type="Rhea" id="RHEA-COMP:10342"/>
        <dbReference type="Rhea" id="RHEA-COMP:18582"/>
        <dbReference type="ChEBI" id="CHEBI:15378"/>
        <dbReference type="ChEBI" id="CHEBI:16708"/>
        <dbReference type="ChEBI" id="CHEBI:57844"/>
        <dbReference type="ChEBI" id="CHEBI:59789"/>
        <dbReference type="ChEBI" id="CHEBI:82833"/>
        <dbReference type="ChEBI" id="CHEBI:194443"/>
        <dbReference type="EC" id="2.4.99.17"/>
    </reaction>
</comment>
<comment type="subcellular location">
    <subcellularLocation>
        <location evidence="5">Cytoplasm</location>
    </subcellularLocation>
</comment>
<accession>A0ABP9DHA8</accession>
<keyword evidence="4 5" id="KW-0671">Queuosine biosynthesis</keyword>
<comment type="pathway">
    <text evidence="5">tRNA modification; tRNA-queuosine biosynthesis.</text>
</comment>
<dbReference type="Gene3D" id="2.40.10.240">
    <property type="entry name" value="QueA-like"/>
    <property type="match status" value="1"/>
</dbReference>
<proteinExistence type="inferred from homology"/>
<dbReference type="RefSeq" id="WP_345373236.1">
    <property type="nucleotide sequence ID" value="NZ_BAABJX010000046.1"/>
</dbReference>
<protein>
    <recommendedName>
        <fullName evidence="5">S-adenosylmethionine:tRNA ribosyltransferase-isomerase</fullName>
        <ecNumber evidence="5">2.4.99.17</ecNumber>
    </recommendedName>
    <alternativeName>
        <fullName evidence="5">Queuosine biosynthesis protein QueA</fullName>
    </alternativeName>
</protein>
<dbReference type="Proteomes" id="UP001500298">
    <property type="component" value="Unassembled WGS sequence"/>
</dbReference>
<evidence type="ECO:0000256" key="3">
    <source>
        <dbReference type="ARBA" id="ARBA00022691"/>
    </source>
</evidence>